<organism evidence="1 2">
    <name type="scientific">Phlebia brevispora</name>
    <dbReference type="NCBI Taxonomy" id="194682"/>
    <lineage>
        <taxon>Eukaryota</taxon>
        <taxon>Fungi</taxon>
        <taxon>Dikarya</taxon>
        <taxon>Basidiomycota</taxon>
        <taxon>Agaricomycotina</taxon>
        <taxon>Agaricomycetes</taxon>
        <taxon>Polyporales</taxon>
        <taxon>Meruliaceae</taxon>
        <taxon>Phlebia</taxon>
    </lineage>
</organism>
<sequence>MAVNRSFQRFWETPELKLHLGETLDTKKDLLHLALTDKATCTLLLPLLYEKIRIALVNISAVAKIFKKYPEYVAQCTSLIVESPDEVELAYERGLEENGPSEVPVDRYEQEDVDWVWGDYDGHSLVESEASDPADWIMADGEDPPDVGNLQDFDGEGGEHDDEDDADHELHDENSDDGGADGYVDEDVMPDYMERRKARIDAGSPRHKVACAYLTVVLHKLSNAGRLKDFEWLWDSVMRSWLINGARSDLWAAVEKNSPSLEKLVLKFFHRDKRTWASFASPKYSALRVLCLDMSNSHHWFAQPLHTMLKNLPELEALDLKLTWCCPVQEITLAATCPKLRYFSYSGSELRNTQDPDDLPTSEFLQRHSELDTLHLDIERDFTFDYKAGGLPRLRAISYGRHKVLNDTELGDIVSNRPVVAVRCHLKIGLLNFVGLPTSAASTVKWLDLKYRTNFRLDLTNYAAALRAVPGLVELTIRTRSEYSTRRLTAPDLVDTLNALPHEHKSLTALAFVDSHGIALTQHDLENLPSVPPTLKYLSWEVASGRTLYRLEKQGEKTIAVEIPYLRKRSWVWTQTSILDHFEGEPVWTDPFDGDEFP</sequence>
<evidence type="ECO:0000313" key="2">
    <source>
        <dbReference type="Proteomes" id="UP001148662"/>
    </source>
</evidence>
<proteinExistence type="predicted"/>
<dbReference type="Proteomes" id="UP001148662">
    <property type="component" value="Unassembled WGS sequence"/>
</dbReference>
<reference evidence="1" key="1">
    <citation type="submission" date="2022-07" db="EMBL/GenBank/DDBJ databases">
        <title>Genome Sequence of Phlebia brevispora.</title>
        <authorList>
            <person name="Buettner E."/>
        </authorList>
    </citation>
    <scope>NUCLEOTIDE SEQUENCE</scope>
    <source>
        <strain evidence="1">MPL23</strain>
    </source>
</reference>
<gene>
    <name evidence="1" type="ORF">NM688_g6543</name>
</gene>
<name>A0ACC1SEV9_9APHY</name>
<protein>
    <submittedName>
        <fullName evidence="1">Uncharacterized protein</fullName>
    </submittedName>
</protein>
<dbReference type="EMBL" id="JANHOG010001365">
    <property type="protein sequence ID" value="KAJ3538285.1"/>
    <property type="molecule type" value="Genomic_DNA"/>
</dbReference>
<comment type="caution">
    <text evidence="1">The sequence shown here is derived from an EMBL/GenBank/DDBJ whole genome shotgun (WGS) entry which is preliminary data.</text>
</comment>
<keyword evidence="2" id="KW-1185">Reference proteome</keyword>
<evidence type="ECO:0000313" key="1">
    <source>
        <dbReference type="EMBL" id="KAJ3538285.1"/>
    </source>
</evidence>
<accession>A0ACC1SEV9</accession>